<evidence type="ECO:0000256" key="6">
    <source>
        <dbReference type="ARBA" id="ARBA00023315"/>
    </source>
</evidence>
<dbReference type="PANTHER" id="PTHR30606">
    <property type="entry name" value="LIPID A BIOSYNTHESIS LAUROYL ACYLTRANSFERASE"/>
    <property type="match status" value="1"/>
</dbReference>
<dbReference type="Pfam" id="PF03279">
    <property type="entry name" value="Lip_A_acyltrans"/>
    <property type="match status" value="1"/>
</dbReference>
<gene>
    <name evidence="7" type="ORF">Ga0061063_0044</name>
</gene>
<evidence type="ECO:0000256" key="3">
    <source>
        <dbReference type="ARBA" id="ARBA00022519"/>
    </source>
</evidence>
<dbReference type="OrthoDB" id="9803456at2"/>
<evidence type="ECO:0000256" key="4">
    <source>
        <dbReference type="ARBA" id="ARBA00022679"/>
    </source>
</evidence>
<dbReference type="GO" id="GO:0016746">
    <property type="term" value="F:acyltransferase activity"/>
    <property type="evidence" value="ECO:0007669"/>
    <property type="project" value="UniProtKB-KW"/>
</dbReference>
<dbReference type="PANTHER" id="PTHR30606:SF9">
    <property type="entry name" value="LIPID A BIOSYNTHESIS LAUROYLTRANSFERASE"/>
    <property type="match status" value="1"/>
</dbReference>
<dbReference type="Proteomes" id="UP000243535">
    <property type="component" value="Unassembled WGS sequence"/>
</dbReference>
<organism evidence="7 8">
    <name type="scientific">Gulbenkiania indica</name>
    <dbReference type="NCBI Taxonomy" id="375574"/>
    <lineage>
        <taxon>Bacteria</taxon>
        <taxon>Pseudomonadati</taxon>
        <taxon>Pseudomonadota</taxon>
        <taxon>Betaproteobacteria</taxon>
        <taxon>Neisseriales</taxon>
        <taxon>Chromobacteriaceae</taxon>
        <taxon>Gulbenkiania</taxon>
    </lineage>
</organism>
<proteinExistence type="predicted"/>
<keyword evidence="3" id="KW-0997">Cell inner membrane</keyword>
<evidence type="ECO:0000313" key="8">
    <source>
        <dbReference type="Proteomes" id="UP000243535"/>
    </source>
</evidence>
<sequence length="288" mass="33826">MKLAFALLWLIRLLPMPVIARLGDLLGLLAYLLAGERRRVGLINLSLCFPEWSEAKRRRVLRHHFGMMMRLLLEYGIVWWSSPERLRRLVRVKNLHYLTELRDRGEDVILFYPHFTGFELCALRLNLEVPLVSVYSHQKNPALDRQIYRGRNRFNRAFIVSRQEGLRPIVKAMRAEHSPFLYLPDQDFGPRDSLFVDFFGVKAATVPGLSRISKLARAKVVPAIARRVGSTLELELYPAWDNFPTDDAEADTRRMNAFLEARILETPEQYFWLHKRFKTRPQSEARFY</sequence>
<comment type="subcellular location">
    <subcellularLocation>
        <location evidence="1">Cell inner membrane</location>
    </subcellularLocation>
</comment>
<dbReference type="EMBL" id="CYHA01000010">
    <property type="protein sequence ID" value="CUA87027.1"/>
    <property type="molecule type" value="Genomic_DNA"/>
</dbReference>
<keyword evidence="6 7" id="KW-0012">Acyltransferase</keyword>
<accession>A0A0K6H7S2</accession>
<name>A0A0K6H7S2_9NEIS</name>
<keyword evidence="4 7" id="KW-0808">Transferase</keyword>
<dbReference type="AlphaFoldDB" id="A0A0K6H7S2"/>
<keyword evidence="5" id="KW-0472">Membrane</keyword>
<evidence type="ECO:0000256" key="2">
    <source>
        <dbReference type="ARBA" id="ARBA00022475"/>
    </source>
</evidence>
<reference evidence="8" key="1">
    <citation type="submission" date="2015-08" db="EMBL/GenBank/DDBJ databases">
        <authorList>
            <person name="Varghese N."/>
        </authorList>
    </citation>
    <scope>NUCLEOTIDE SEQUENCE [LARGE SCALE GENOMIC DNA]</scope>
    <source>
        <strain evidence="8">DSM 17901</strain>
    </source>
</reference>
<keyword evidence="8" id="KW-1185">Reference proteome</keyword>
<dbReference type="InterPro" id="IPR004960">
    <property type="entry name" value="LipA_acyltrans"/>
</dbReference>
<dbReference type="GO" id="GO:0005886">
    <property type="term" value="C:plasma membrane"/>
    <property type="evidence" value="ECO:0007669"/>
    <property type="project" value="UniProtKB-SubCell"/>
</dbReference>
<evidence type="ECO:0000256" key="5">
    <source>
        <dbReference type="ARBA" id="ARBA00023136"/>
    </source>
</evidence>
<evidence type="ECO:0000313" key="7">
    <source>
        <dbReference type="EMBL" id="CUA87027.1"/>
    </source>
</evidence>
<dbReference type="STRING" id="375574.GCA_001418035_02631"/>
<evidence type="ECO:0000256" key="1">
    <source>
        <dbReference type="ARBA" id="ARBA00004533"/>
    </source>
</evidence>
<dbReference type="CDD" id="cd07984">
    <property type="entry name" value="LPLAT_LABLAT-like"/>
    <property type="match status" value="1"/>
</dbReference>
<dbReference type="PIRSF" id="PIRSF026649">
    <property type="entry name" value="MsbB"/>
    <property type="match status" value="1"/>
</dbReference>
<dbReference type="RefSeq" id="WP_055434512.1">
    <property type="nucleotide sequence ID" value="NZ_CYHA01000010.1"/>
</dbReference>
<dbReference type="NCBIfam" id="NF006432">
    <property type="entry name" value="PRK08706.1"/>
    <property type="match status" value="1"/>
</dbReference>
<keyword evidence="2" id="KW-1003">Cell membrane</keyword>
<dbReference type="GO" id="GO:0009247">
    <property type="term" value="P:glycolipid biosynthetic process"/>
    <property type="evidence" value="ECO:0007669"/>
    <property type="project" value="UniProtKB-ARBA"/>
</dbReference>
<protein>
    <submittedName>
        <fullName evidence="7">Lauroyl/myristoyl acyltransferase</fullName>
    </submittedName>
</protein>